<evidence type="ECO:0000313" key="3">
    <source>
        <dbReference type="EMBL" id="BCK82488.1"/>
    </source>
</evidence>
<feature type="domain" description="DUF1980" evidence="2">
    <location>
        <begin position="183"/>
        <end position="305"/>
    </location>
</feature>
<accession>A0A810Q2C5</accession>
<name>A0A810Q2C5_9FIRM</name>
<dbReference type="InterPro" id="IPR027417">
    <property type="entry name" value="P-loop_NTPase"/>
</dbReference>
<dbReference type="RefSeq" id="WP_213541057.1">
    <property type="nucleotide sequence ID" value="NZ_AP023418.1"/>
</dbReference>
<dbReference type="Gene3D" id="3.40.50.300">
    <property type="entry name" value="P-loop containing nucleotide triphosphate hydrolases"/>
    <property type="match status" value="1"/>
</dbReference>
<dbReference type="AlphaFoldDB" id="A0A810Q2C5"/>
<dbReference type="KEGG" id="vcop:MM50RIKEN_22510"/>
<gene>
    <name evidence="3" type="ORF">MM50RIKEN_22510</name>
</gene>
<organism evidence="3 4">
    <name type="scientific">Vescimonas coprocola</name>
    <dbReference type="NCBI Taxonomy" id="2714355"/>
    <lineage>
        <taxon>Bacteria</taxon>
        <taxon>Bacillati</taxon>
        <taxon>Bacillota</taxon>
        <taxon>Clostridia</taxon>
        <taxon>Eubacteriales</taxon>
        <taxon>Oscillospiraceae</taxon>
        <taxon>Vescimonas</taxon>
    </lineage>
</organism>
<proteinExistence type="predicted"/>
<evidence type="ECO:0000259" key="1">
    <source>
        <dbReference type="Pfam" id="PF02492"/>
    </source>
</evidence>
<dbReference type="Proteomes" id="UP000681035">
    <property type="component" value="Chromosome"/>
</dbReference>
<evidence type="ECO:0008006" key="5">
    <source>
        <dbReference type="Google" id="ProtNLM"/>
    </source>
</evidence>
<evidence type="ECO:0000313" key="4">
    <source>
        <dbReference type="Proteomes" id="UP000681035"/>
    </source>
</evidence>
<dbReference type="InterPro" id="IPR048447">
    <property type="entry name" value="DUF1980_C"/>
</dbReference>
<dbReference type="Pfam" id="PF21537">
    <property type="entry name" value="DUF1980_C"/>
    <property type="match status" value="1"/>
</dbReference>
<feature type="domain" description="CobW/HypB/UreG nucleotide-binding" evidence="1">
    <location>
        <begin position="4"/>
        <end position="161"/>
    </location>
</feature>
<dbReference type="InterPro" id="IPR003495">
    <property type="entry name" value="CobW/HypB/UreG_nucleotide-bd"/>
</dbReference>
<sequence>MDIPVYLIAGFLDSGKTGFINGILRDGFAEEDRTLLICCEEGELEYDPRVLGNVFTYTVDEQSQLTPELFKKLEKQYRPKQVIIEYNGMWMIEPLYRDGLPANWILYQIMCLVDARSFEMYVKNMGQLMMEKISNADMLIFNHCNEELRAQLRSRNLRMVNRRADIYLENEDGTSEEYVTPEMSPFDLSDGHLDVPDDDYGVWYVDMMDNPDRYDGVTVRYKAVMCHSKKFKGVHCPGRFAMVCCENDMQFLALVAKGEGLERFKNRQWVEITATVKKEANDAYQGEGPVLYVTAIAPCEKPKEEVVSF</sequence>
<keyword evidence="4" id="KW-1185">Reference proteome</keyword>
<dbReference type="Pfam" id="PF02492">
    <property type="entry name" value="cobW"/>
    <property type="match status" value="1"/>
</dbReference>
<evidence type="ECO:0000259" key="2">
    <source>
        <dbReference type="Pfam" id="PF21537"/>
    </source>
</evidence>
<protein>
    <recommendedName>
        <fullName evidence="5">CobW/HypB/UreG nucleotide-binding domain-containing protein</fullName>
    </recommendedName>
</protein>
<reference evidence="3" key="1">
    <citation type="submission" date="2020-09" db="EMBL/GenBank/DDBJ databases">
        <title>New species isolated from human feces.</title>
        <authorList>
            <person name="Kitahara M."/>
            <person name="Shigeno Y."/>
            <person name="Shime M."/>
            <person name="Matsumoto Y."/>
            <person name="Nakamura S."/>
            <person name="Motooka D."/>
            <person name="Fukuoka S."/>
            <person name="Nishikawa H."/>
            <person name="Benno Y."/>
        </authorList>
    </citation>
    <scope>NUCLEOTIDE SEQUENCE</scope>
    <source>
        <strain evidence="3">MM50</strain>
    </source>
</reference>
<dbReference type="EMBL" id="AP023418">
    <property type="protein sequence ID" value="BCK82488.1"/>
    <property type="molecule type" value="Genomic_DNA"/>
</dbReference>
<dbReference type="SUPFAM" id="SSF52540">
    <property type="entry name" value="P-loop containing nucleoside triphosphate hydrolases"/>
    <property type="match status" value="1"/>
</dbReference>